<evidence type="ECO:0000313" key="2">
    <source>
        <dbReference type="Proteomes" id="UP001334084"/>
    </source>
</evidence>
<name>A0AAX4JBW9_9MICR</name>
<organism evidence="1 2">
    <name type="scientific">Vairimorpha necatrix</name>
    <dbReference type="NCBI Taxonomy" id="6039"/>
    <lineage>
        <taxon>Eukaryota</taxon>
        <taxon>Fungi</taxon>
        <taxon>Fungi incertae sedis</taxon>
        <taxon>Microsporidia</taxon>
        <taxon>Nosematidae</taxon>
        <taxon>Vairimorpha</taxon>
    </lineage>
</organism>
<gene>
    <name evidence="1" type="ORF">VNE69_05040</name>
</gene>
<reference evidence="1" key="1">
    <citation type="journal article" date="2024" name="BMC Genomics">
        <title>Functional annotation of a divergent genome using sequence and structure-based similarity.</title>
        <authorList>
            <person name="Svedberg D."/>
            <person name="Winiger R.R."/>
            <person name="Berg A."/>
            <person name="Sharma H."/>
            <person name="Tellgren-Roth C."/>
            <person name="Debrunner-Vossbrinck B.A."/>
            <person name="Vossbrinck C.R."/>
            <person name="Barandun J."/>
        </authorList>
    </citation>
    <scope>NUCLEOTIDE SEQUENCE</scope>
    <source>
        <strain evidence="1">Illinois isolate</strain>
    </source>
</reference>
<dbReference type="AlphaFoldDB" id="A0AAX4JBW9"/>
<dbReference type="GeneID" id="90541264"/>
<protein>
    <submittedName>
        <fullName evidence="1">Uncharacterized protein</fullName>
    </submittedName>
</protein>
<proteinExistence type="predicted"/>
<sequence>MYFKKKYDRQILKKAVELYKYIDLETFRDKNDTKWPVFTTDRIKFNSFRQGTYLNIYKDKIIQSEVLYEVDNNQIIHEINDIYDFCFEIDNRNLAVIEALYQLIKNTIYVEYLIIRILNNTESGINIFFIFLCKIIKEIITSEKDIIRPKLKNNVTEREMLAKRISRVYIIMIIALRLNEITCEINGKEYTIYKNENISNDE</sequence>
<dbReference type="Proteomes" id="UP001334084">
    <property type="component" value="Chromosome 5"/>
</dbReference>
<dbReference type="KEGG" id="vnx:VNE69_05040"/>
<dbReference type="EMBL" id="CP142730">
    <property type="protein sequence ID" value="WUR03445.1"/>
    <property type="molecule type" value="Genomic_DNA"/>
</dbReference>
<accession>A0AAX4JBW9</accession>
<evidence type="ECO:0000313" key="1">
    <source>
        <dbReference type="EMBL" id="WUR03445.1"/>
    </source>
</evidence>
<keyword evidence="2" id="KW-1185">Reference proteome</keyword>
<dbReference type="RefSeq" id="XP_065329590.1">
    <property type="nucleotide sequence ID" value="XM_065473518.1"/>
</dbReference>